<dbReference type="Proteomes" id="UP000547879">
    <property type="component" value="Unassembled WGS sequence"/>
</dbReference>
<sequence>MATIRTVERTSDKGPDYRILAGAREFGAAWNKTSNEGRDHLSVKQEAPSFPAPICATVIEVEGEEGLTLIWSRSNRD</sequence>
<accession>A0A7W9YB29</accession>
<protein>
    <submittedName>
        <fullName evidence="1">Uncharacterized protein (DUF736 family)</fullName>
    </submittedName>
</protein>
<dbReference type="Pfam" id="PF05284">
    <property type="entry name" value="DUF736"/>
    <property type="match status" value="1"/>
</dbReference>
<evidence type="ECO:0000313" key="2">
    <source>
        <dbReference type="Proteomes" id="UP000547879"/>
    </source>
</evidence>
<reference evidence="1 2" key="1">
    <citation type="submission" date="2020-08" db="EMBL/GenBank/DDBJ databases">
        <title>Genomic Encyclopedia of Type Strains, Phase IV (KMG-IV): sequencing the most valuable type-strain genomes for metagenomic binning, comparative biology and taxonomic classification.</title>
        <authorList>
            <person name="Goeker M."/>
        </authorList>
    </citation>
    <scope>NUCLEOTIDE SEQUENCE [LARGE SCALE GENOMIC DNA]</scope>
    <source>
        <strain evidence="1 2">DSM 100734</strain>
    </source>
</reference>
<keyword evidence="2" id="KW-1185">Reference proteome</keyword>
<evidence type="ECO:0000313" key="1">
    <source>
        <dbReference type="EMBL" id="MBB6164493.1"/>
    </source>
</evidence>
<comment type="caution">
    <text evidence="1">The sequence shown here is derived from an EMBL/GenBank/DDBJ whole genome shotgun (WGS) entry which is preliminary data.</text>
</comment>
<proteinExistence type="predicted"/>
<name>A0A7W9YB29_9HYPH</name>
<dbReference type="AlphaFoldDB" id="A0A7W9YB29"/>
<organism evidence="1 2">
    <name type="scientific">Rhizobium wenxiniae</name>
    <dbReference type="NCBI Taxonomy" id="1737357"/>
    <lineage>
        <taxon>Bacteria</taxon>
        <taxon>Pseudomonadati</taxon>
        <taxon>Pseudomonadota</taxon>
        <taxon>Alphaproteobacteria</taxon>
        <taxon>Hyphomicrobiales</taxon>
        <taxon>Rhizobiaceae</taxon>
        <taxon>Rhizobium/Agrobacterium group</taxon>
        <taxon>Rhizobium</taxon>
    </lineage>
</organism>
<dbReference type="EMBL" id="JACHEG010000006">
    <property type="protein sequence ID" value="MBB6164493.1"/>
    <property type="molecule type" value="Genomic_DNA"/>
</dbReference>
<dbReference type="InterPro" id="IPR007948">
    <property type="entry name" value="DUF736"/>
</dbReference>
<gene>
    <name evidence="1" type="ORF">HNQ72_004338</name>
</gene>